<keyword evidence="6" id="KW-1185">Reference proteome</keyword>
<reference evidence="5" key="2">
    <citation type="submission" date="2025-05" db="UniProtKB">
        <authorList>
            <consortium name="EnsemblMetazoa"/>
        </authorList>
    </citation>
    <scope>IDENTIFICATION</scope>
</reference>
<evidence type="ECO:0000256" key="2">
    <source>
        <dbReference type="PIRSR" id="PIRSR000097-2"/>
    </source>
</evidence>
<name>A0A6P7GWM5_DIAVI</name>
<dbReference type="InterPro" id="IPR036812">
    <property type="entry name" value="NAD(P)_OxRdtase_dom_sf"/>
</dbReference>
<dbReference type="OrthoDB" id="416253at2759"/>
<evidence type="ECO:0000313" key="7">
    <source>
        <dbReference type="RefSeq" id="XP_028153879.1"/>
    </source>
</evidence>
<feature type="active site" description="Proton donor" evidence="1">
    <location>
        <position position="52"/>
    </location>
</feature>
<gene>
    <name evidence="7" type="primary">LOC114347362</name>
</gene>
<dbReference type="InterPro" id="IPR020471">
    <property type="entry name" value="AKR"/>
</dbReference>
<dbReference type="AlphaFoldDB" id="A0A6P7GWM5"/>
<reference evidence="7" key="1">
    <citation type="submission" date="2025-04" db="UniProtKB">
        <authorList>
            <consortium name="RefSeq"/>
        </authorList>
    </citation>
    <scope>IDENTIFICATION</scope>
    <source>
        <tissue evidence="7">Whole insect</tissue>
    </source>
</reference>
<feature type="site" description="Lowers pKa of active site Tyr" evidence="3">
    <location>
        <position position="81"/>
    </location>
</feature>
<dbReference type="Pfam" id="PF00248">
    <property type="entry name" value="Aldo_ket_red"/>
    <property type="match status" value="1"/>
</dbReference>
<dbReference type="PROSITE" id="PS00062">
    <property type="entry name" value="ALDOKETO_REDUCTASE_2"/>
    <property type="match status" value="1"/>
</dbReference>
<feature type="domain" description="NADP-dependent oxidoreductase" evidence="4">
    <location>
        <begin position="19"/>
        <end position="288"/>
    </location>
</feature>
<dbReference type="PROSITE" id="PS00798">
    <property type="entry name" value="ALDOKETO_REDUCTASE_1"/>
    <property type="match status" value="1"/>
</dbReference>
<dbReference type="PIRSF" id="PIRSF000097">
    <property type="entry name" value="AKR"/>
    <property type="match status" value="1"/>
</dbReference>
<proteinExistence type="predicted"/>
<evidence type="ECO:0000256" key="1">
    <source>
        <dbReference type="PIRSR" id="PIRSR000097-1"/>
    </source>
</evidence>
<evidence type="ECO:0000256" key="3">
    <source>
        <dbReference type="PIRSR" id="PIRSR000097-3"/>
    </source>
</evidence>
<dbReference type="SUPFAM" id="SSF51430">
    <property type="entry name" value="NAD(P)-linked oxidoreductase"/>
    <property type="match status" value="1"/>
</dbReference>
<feature type="binding site" evidence="2">
    <location>
        <position position="114"/>
    </location>
    <ligand>
        <name>substrate</name>
    </ligand>
</feature>
<evidence type="ECO:0000259" key="4">
    <source>
        <dbReference type="Pfam" id="PF00248"/>
    </source>
</evidence>
<dbReference type="FunFam" id="3.20.20.100:FF:000023">
    <property type="entry name" value="aldose reductase"/>
    <property type="match status" value="1"/>
</dbReference>
<dbReference type="RefSeq" id="XP_028153879.1">
    <property type="nucleotide sequence ID" value="XM_028298078.1"/>
</dbReference>
<dbReference type="PANTHER" id="PTHR11732">
    <property type="entry name" value="ALDO/KETO REDUCTASE"/>
    <property type="match status" value="1"/>
</dbReference>
<dbReference type="EnsemblMetazoa" id="XM_028298078.2">
    <property type="protein sequence ID" value="XP_028153879.1"/>
    <property type="gene ID" value="LOC114347362"/>
</dbReference>
<evidence type="ECO:0000313" key="6">
    <source>
        <dbReference type="Proteomes" id="UP001652700"/>
    </source>
</evidence>
<sequence length="310" mass="35100">MSKIPRVLKLSNGLSIPTIGLGTYKSGPNEVQEAVKYAVGLGYRHIDTASFYGNENEIGTALKSIFKEGKLKREDIFVVTKLWNNYHEKKLVVPQLKQSLKLLELDYIDLYLVHWPFGFKESEPLPTGPSGYSDVDYLETWEGMEECVNLGLAKSIGISNFNEEQMERLLKHCKIPPVVNQVEVNPNNSQPDLIKFCKGKGIVITGFCPLERIGLTKTPNYPGATVEDPRVIEIAKKHNKTPAQVVLRYLLELGISIIPKSVNSTRIKENFEIFDFDLSADDLEVLKSRNKNARTSAMLDYKNHKYYPFC</sequence>
<dbReference type="InParanoid" id="A0A6P7GWM5"/>
<dbReference type="Gene3D" id="3.20.20.100">
    <property type="entry name" value="NADP-dependent oxidoreductase domain"/>
    <property type="match status" value="1"/>
</dbReference>
<protein>
    <submittedName>
        <fullName evidence="7">Aldose reductase-like isoform X1</fullName>
    </submittedName>
</protein>
<dbReference type="InterPro" id="IPR023210">
    <property type="entry name" value="NADP_OxRdtase_dom"/>
</dbReference>
<accession>A0A6P7GWM5</accession>
<evidence type="ECO:0000313" key="5">
    <source>
        <dbReference type="EnsemblMetazoa" id="XP_028153879.1"/>
    </source>
</evidence>
<dbReference type="Proteomes" id="UP001652700">
    <property type="component" value="Unplaced"/>
</dbReference>
<dbReference type="GO" id="GO:0016491">
    <property type="term" value="F:oxidoreductase activity"/>
    <property type="evidence" value="ECO:0007669"/>
    <property type="project" value="InterPro"/>
</dbReference>
<dbReference type="PRINTS" id="PR00069">
    <property type="entry name" value="ALDKETRDTASE"/>
</dbReference>
<dbReference type="InterPro" id="IPR018170">
    <property type="entry name" value="Aldo/ket_reductase_CS"/>
</dbReference>
<organism evidence="7">
    <name type="scientific">Diabrotica virgifera virgifera</name>
    <name type="common">western corn rootworm</name>
    <dbReference type="NCBI Taxonomy" id="50390"/>
    <lineage>
        <taxon>Eukaryota</taxon>
        <taxon>Metazoa</taxon>
        <taxon>Ecdysozoa</taxon>
        <taxon>Arthropoda</taxon>
        <taxon>Hexapoda</taxon>
        <taxon>Insecta</taxon>
        <taxon>Pterygota</taxon>
        <taxon>Neoptera</taxon>
        <taxon>Endopterygota</taxon>
        <taxon>Coleoptera</taxon>
        <taxon>Polyphaga</taxon>
        <taxon>Cucujiformia</taxon>
        <taxon>Chrysomeloidea</taxon>
        <taxon>Chrysomelidae</taxon>
        <taxon>Galerucinae</taxon>
        <taxon>Diabroticina</taxon>
        <taxon>Diabroticites</taxon>
        <taxon>Diabrotica</taxon>
    </lineage>
</organism>
<dbReference type="PROSITE" id="PS00063">
    <property type="entry name" value="ALDOKETO_REDUCTASE_3"/>
    <property type="match status" value="1"/>
</dbReference>
<dbReference type="GeneID" id="114347362"/>
<dbReference type="KEGG" id="dvv:114347362"/>